<dbReference type="EMBL" id="JABURA010000003">
    <property type="protein sequence ID" value="NUB93719.1"/>
    <property type="molecule type" value="Genomic_DNA"/>
</dbReference>
<protein>
    <submittedName>
        <fullName evidence="3">Zinc ribbon domain-containing protein</fullName>
    </submittedName>
</protein>
<dbReference type="Proteomes" id="UP000728647">
    <property type="component" value="Unassembled WGS sequence"/>
</dbReference>
<feature type="domain" description="DUF7575" evidence="2">
    <location>
        <begin position="115"/>
        <end position="142"/>
    </location>
</feature>
<feature type="transmembrane region" description="Helical" evidence="1">
    <location>
        <begin position="34"/>
        <end position="54"/>
    </location>
</feature>
<reference evidence="3" key="1">
    <citation type="submission" date="2020-06" db="EMBL/GenBank/DDBJ databases">
        <title>Haloterrigena sp. nov., an extremely halophilic archaeon isolated from a saline sediment.</title>
        <authorList>
            <person name="Liu B.-B."/>
        </authorList>
    </citation>
    <scope>NUCLEOTIDE SEQUENCE</scope>
    <source>
        <strain evidence="3">SYSU A121-1</strain>
    </source>
</reference>
<organism evidence="3 4">
    <name type="scientific">Haloterrigena gelatinilytica</name>
    <dbReference type="NCBI Taxonomy" id="2741724"/>
    <lineage>
        <taxon>Archaea</taxon>
        <taxon>Methanobacteriati</taxon>
        <taxon>Methanobacteriota</taxon>
        <taxon>Stenosarchaea group</taxon>
        <taxon>Halobacteria</taxon>
        <taxon>Halobacteriales</taxon>
        <taxon>Natrialbaceae</taxon>
        <taxon>Haloterrigena</taxon>
    </lineage>
</organism>
<dbReference type="AlphaFoldDB" id="A0A8J8KJS6"/>
<evidence type="ECO:0000256" key="1">
    <source>
        <dbReference type="SAM" id="Phobius"/>
    </source>
</evidence>
<dbReference type="InterPro" id="IPR055997">
    <property type="entry name" value="DUF7575"/>
</dbReference>
<keyword evidence="1" id="KW-0472">Membrane</keyword>
<keyword evidence="1" id="KW-1133">Transmembrane helix</keyword>
<dbReference type="RefSeq" id="WP_174703374.1">
    <property type="nucleotide sequence ID" value="NZ_JABURA010000003.1"/>
</dbReference>
<evidence type="ECO:0000313" key="4">
    <source>
        <dbReference type="Proteomes" id="UP000728647"/>
    </source>
</evidence>
<comment type="caution">
    <text evidence="3">The sequence shown here is derived from an EMBL/GenBank/DDBJ whole genome shotgun (WGS) entry which is preliminary data.</text>
</comment>
<dbReference type="OrthoDB" id="204947at2157"/>
<sequence length="156" mass="16714">MVRSISRKRPWLAALLAAILTGFGHLYLRRWRRALGWLAASFLVSALFVDPAAVEKLMAGTVNAETMLAMAPMTVVAGLSVVDAYLLARVQNAAARPTTTADADADAVSAATADEDAIDCPHCGNELDPELEFCHWCTKAVDVDAEGDGLEEPDDR</sequence>
<feature type="transmembrane region" description="Helical" evidence="1">
    <location>
        <begin position="12"/>
        <end position="28"/>
    </location>
</feature>
<proteinExistence type="predicted"/>
<feature type="transmembrane region" description="Helical" evidence="1">
    <location>
        <begin position="66"/>
        <end position="88"/>
    </location>
</feature>
<evidence type="ECO:0000313" key="3">
    <source>
        <dbReference type="EMBL" id="NUB93719.1"/>
    </source>
</evidence>
<name>A0A8J8KJS6_9EURY</name>
<keyword evidence="1" id="KW-0812">Transmembrane</keyword>
<gene>
    <name evidence="3" type="ORF">HT576_22325</name>
</gene>
<evidence type="ECO:0000259" key="2">
    <source>
        <dbReference type="Pfam" id="PF24460"/>
    </source>
</evidence>
<accession>A0A8J8KJS6</accession>
<dbReference type="Pfam" id="PF24460">
    <property type="entry name" value="DUF7575"/>
    <property type="match status" value="1"/>
</dbReference>